<dbReference type="OrthoDB" id="8418771at2"/>
<reference evidence="2" key="1">
    <citation type="submission" date="2016-11" db="EMBL/GenBank/DDBJ databases">
        <authorList>
            <person name="Varghese N."/>
            <person name="Submissions S."/>
        </authorList>
    </citation>
    <scope>NUCLEOTIDE SEQUENCE [LARGE SCALE GENOMIC DNA]</scope>
    <source>
        <strain evidence="2">DSM 100572</strain>
    </source>
</reference>
<proteinExistence type="predicted"/>
<dbReference type="AlphaFoldDB" id="A0A1M5UDB8"/>
<dbReference type="EMBL" id="FQXQ01000002">
    <property type="protein sequence ID" value="SHH60898.1"/>
    <property type="molecule type" value="Genomic_DNA"/>
</dbReference>
<dbReference type="STRING" id="1195760.SAMN05444281_1179"/>
<dbReference type="RefSeq" id="WP_073119275.1">
    <property type="nucleotide sequence ID" value="NZ_BMEN01000002.1"/>
</dbReference>
<gene>
    <name evidence="1" type="ORF">SAMN05444281_1179</name>
</gene>
<protein>
    <recommendedName>
        <fullName evidence="3">Phosphoribosylpyrophosphate synthetase</fullName>
    </recommendedName>
</protein>
<evidence type="ECO:0000313" key="1">
    <source>
        <dbReference type="EMBL" id="SHH60898.1"/>
    </source>
</evidence>
<evidence type="ECO:0008006" key="3">
    <source>
        <dbReference type="Google" id="ProtNLM"/>
    </source>
</evidence>
<keyword evidence="2" id="KW-1185">Reference proteome</keyword>
<organism evidence="1 2">
    <name type="scientific">Wenyingzhuangia marina</name>
    <dbReference type="NCBI Taxonomy" id="1195760"/>
    <lineage>
        <taxon>Bacteria</taxon>
        <taxon>Pseudomonadati</taxon>
        <taxon>Bacteroidota</taxon>
        <taxon>Flavobacteriia</taxon>
        <taxon>Flavobacteriales</taxon>
        <taxon>Flavobacteriaceae</taxon>
        <taxon>Wenyingzhuangia</taxon>
    </lineage>
</organism>
<name>A0A1M5UDB8_9FLAO</name>
<evidence type="ECO:0000313" key="2">
    <source>
        <dbReference type="Proteomes" id="UP000184109"/>
    </source>
</evidence>
<accession>A0A1M5UDB8</accession>
<sequence>METQNFETLSEAINNLTQKGYTDNFVAEDTCIKALYAKKEYQPEDLKVDGFYRFEGMTNPSDQSKLFAISTNDGIKGTLTMSYSANHSQNIELIKQLK</sequence>
<dbReference type="Proteomes" id="UP000184109">
    <property type="component" value="Unassembled WGS sequence"/>
</dbReference>